<gene>
    <name evidence="2" type="ORF">MVES_003794</name>
</gene>
<feature type="region of interest" description="Disordered" evidence="1">
    <location>
        <begin position="1"/>
        <end position="31"/>
    </location>
</feature>
<name>A0A2N1J6V3_9BASI</name>
<dbReference type="AlphaFoldDB" id="A0A2N1J6V3"/>
<organism evidence="2 3">
    <name type="scientific">Malassezia vespertilionis</name>
    <dbReference type="NCBI Taxonomy" id="2020962"/>
    <lineage>
        <taxon>Eukaryota</taxon>
        <taxon>Fungi</taxon>
        <taxon>Dikarya</taxon>
        <taxon>Basidiomycota</taxon>
        <taxon>Ustilaginomycotina</taxon>
        <taxon>Malasseziomycetes</taxon>
        <taxon>Malasseziales</taxon>
        <taxon>Malasseziaceae</taxon>
        <taxon>Malassezia</taxon>
    </lineage>
</organism>
<proteinExistence type="predicted"/>
<dbReference type="OrthoDB" id="20086at2759"/>
<dbReference type="EMBL" id="KZ454997">
    <property type="protein sequence ID" value="PKI82279.1"/>
    <property type="molecule type" value="Genomic_DNA"/>
</dbReference>
<protein>
    <recommendedName>
        <fullName evidence="4">Protein yae1</fullName>
    </recommendedName>
</protein>
<evidence type="ECO:0000256" key="1">
    <source>
        <dbReference type="SAM" id="MobiDB-lite"/>
    </source>
</evidence>
<keyword evidence="3" id="KW-1185">Reference proteome</keyword>
<evidence type="ECO:0000313" key="2">
    <source>
        <dbReference type="EMBL" id="PKI82279.1"/>
    </source>
</evidence>
<reference evidence="2 3" key="1">
    <citation type="submission" date="2017-10" db="EMBL/GenBank/DDBJ databases">
        <title>A novel species of cold-tolerant Malassezia isolated from bats.</title>
        <authorList>
            <person name="Lorch J.M."/>
            <person name="Palmer J.M."/>
            <person name="Vanderwolf K.J."/>
            <person name="Schmidt K.Z."/>
            <person name="Verant M.L."/>
            <person name="Weller T.J."/>
            <person name="Blehert D.S."/>
        </authorList>
    </citation>
    <scope>NUCLEOTIDE SEQUENCE [LARGE SCALE GENOMIC DNA]</scope>
    <source>
        <strain evidence="2 3">NWHC:44797-103</strain>
    </source>
</reference>
<dbReference type="Proteomes" id="UP000232875">
    <property type="component" value="Unassembled WGS sequence"/>
</dbReference>
<evidence type="ECO:0008006" key="4">
    <source>
        <dbReference type="Google" id="ProtNLM"/>
    </source>
</evidence>
<feature type="compositionally biased region" description="Basic and acidic residues" evidence="1">
    <location>
        <begin position="17"/>
        <end position="31"/>
    </location>
</feature>
<evidence type="ECO:0000313" key="3">
    <source>
        <dbReference type="Proteomes" id="UP000232875"/>
    </source>
</evidence>
<sequence length="175" mass="19652">MDEEDEDWLASDQENDAQERRGQTEMEQRDRLKMQKDFYNVRLDEGKMEAIQAGFDQGYNETGVPIGSVLGELRGEADAVAFLLAERSYGKELGGTQHDAREKLAALRATLAHATLDDLAEPDWDIVEHELAHHSAEDAPTALAKMQQAYNARPDLLSQYKIELAELIVTLLPQL</sequence>
<feature type="compositionally biased region" description="Acidic residues" evidence="1">
    <location>
        <begin position="1"/>
        <end position="16"/>
    </location>
</feature>
<accession>A0A2N1J6V3</accession>